<evidence type="ECO:0000259" key="1">
    <source>
        <dbReference type="Pfam" id="PF21839"/>
    </source>
</evidence>
<accession>A0A369W6W7</accession>
<evidence type="ECO:0000313" key="3">
    <source>
        <dbReference type="Proteomes" id="UP000253759"/>
    </source>
</evidence>
<gene>
    <name evidence="2" type="ORF">DVH29_08480</name>
</gene>
<dbReference type="Pfam" id="PF21839">
    <property type="entry name" value="DUF6898"/>
    <property type="match status" value="1"/>
</dbReference>
<dbReference type="AlphaFoldDB" id="A0A369W6W7"/>
<comment type="caution">
    <text evidence="2">The sequence shown here is derived from an EMBL/GenBank/DDBJ whole genome shotgun (WGS) entry which is preliminary data.</text>
</comment>
<dbReference type="GO" id="GO:0032259">
    <property type="term" value="P:methylation"/>
    <property type="evidence" value="ECO:0007669"/>
    <property type="project" value="UniProtKB-KW"/>
</dbReference>
<dbReference type="GO" id="GO:0008168">
    <property type="term" value="F:methyltransferase activity"/>
    <property type="evidence" value="ECO:0007669"/>
    <property type="project" value="UniProtKB-KW"/>
</dbReference>
<keyword evidence="2" id="KW-0489">Methyltransferase</keyword>
<dbReference type="OrthoDB" id="8454594at2"/>
<evidence type="ECO:0000313" key="2">
    <source>
        <dbReference type="EMBL" id="RDE08982.1"/>
    </source>
</evidence>
<dbReference type="Proteomes" id="UP000253759">
    <property type="component" value="Unassembled WGS sequence"/>
</dbReference>
<sequence>MSAAGAGREVLFEFHRAGPQVRVAAIDVATGIEVVAIAPATASELQMKNLALAKLRRRIEREATEGRL</sequence>
<organism evidence="2 3">
    <name type="scientific">Pelagibacterium lacus</name>
    <dbReference type="NCBI Taxonomy" id="2282655"/>
    <lineage>
        <taxon>Bacteria</taxon>
        <taxon>Pseudomonadati</taxon>
        <taxon>Pseudomonadota</taxon>
        <taxon>Alphaproteobacteria</taxon>
        <taxon>Hyphomicrobiales</taxon>
        <taxon>Devosiaceae</taxon>
        <taxon>Pelagibacterium</taxon>
    </lineage>
</organism>
<dbReference type="InterPro" id="IPR054193">
    <property type="entry name" value="DUF6898"/>
</dbReference>
<dbReference type="EMBL" id="QQNH01000009">
    <property type="protein sequence ID" value="RDE08982.1"/>
    <property type="molecule type" value="Genomic_DNA"/>
</dbReference>
<reference evidence="3" key="1">
    <citation type="submission" date="2018-07" db="EMBL/GenBank/DDBJ databases">
        <authorList>
            <person name="Liu B.-T."/>
            <person name="Du Z."/>
        </authorList>
    </citation>
    <scope>NUCLEOTIDE SEQUENCE [LARGE SCALE GENOMIC DNA]</scope>
    <source>
        <strain evidence="3">XYN52</strain>
    </source>
</reference>
<proteinExistence type="predicted"/>
<keyword evidence="2" id="KW-0808">Transferase</keyword>
<protein>
    <submittedName>
        <fullName evidence="2">Serine hydroxymethyltransferase</fullName>
    </submittedName>
</protein>
<dbReference type="RefSeq" id="WP_114645748.1">
    <property type="nucleotide sequence ID" value="NZ_QQNH01000009.1"/>
</dbReference>
<name>A0A369W6W7_9HYPH</name>
<keyword evidence="3" id="KW-1185">Reference proteome</keyword>
<feature type="domain" description="DUF6898" evidence="1">
    <location>
        <begin position="8"/>
        <end position="62"/>
    </location>
</feature>